<dbReference type="GO" id="GO:0044281">
    <property type="term" value="P:small molecule metabolic process"/>
    <property type="evidence" value="ECO:0007669"/>
    <property type="project" value="UniProtKB-ARBA"/>
</dbReference>
<organism evidence="5">
    <name type="scientific">marine metagenome</name>
    <dbReference type="NCBI Taxonomy" id="408172"/>
    <lineage>
        <taxon>unclassified sequences</taxon>
        <taxon>metagenomes</taxon>
        <taxon>ecological metagenomes</taxon>
    </lineage>
</organism>
<comment type="cofactor">
    <cofactor evidence="1">
        <name>Mg(2+)</name>
        <dbReference type="ChEBI" id="CHEBI:18420"/>
    </cofactor>
</comment>
<keyword evidence="3" id="KW-0378">Hydrolase</keyword>
<keyword evidence="2" id="KW-0479">Metal-binding</keyword>
<dbReference type="SUPFAM" id="SSF56784">
    <property type="entry name" value="HAD-like"/>
    <property type="match status" value="1"/>
</dbReference>
<accession>A0A381XLB3</accession>
<reference evidence="5" key="1">
    <citation type="submission" date="2018-05" db="EMBL/GenBank/DDBJ databases">
        <authorList>
            <person name="Lanie J.A."/>
            <person name="Ng W.-L."/>
            <person name="Kazmierczak K.M."/>
            <person name="Andrzejewski T.M."/>
            <person name="Davidsen T.M."/>
            <person name="Wayne K.J."/>
            <person name="Tettelin H."/>
            <person name="Glass J.I."/>
            <person name="Rusch D."/>
            <person name="Podicherti R."/>
            <person name="Tsui H.-C.T."/>
            <person name="Winkler M.E."/>
        </authorList>
    </citation>
    <scope>NUCLEOTIDE SEQUENCE</scope>
</reference>
<proteinExistence type="predicted"/>
<dbReference type="SFLD" id="SFLDG01129">
    <property type="entry name" value="C1.5:_HAD__Beta-PGM__Phosphata"/>
    <property type="match status" value="1"/>
</dbReference>
<dbReference type="AlphaFoldDB" id="A0A381XLB3"/>
<evidence type="ECO:0000256" key="3">
    <source>
        <dbReference type="ARBA" id="ARBA00022801"/>
    </source>
</evidence>
<dbReference type="GO" id="GO:0016791">
    <property type="term" value="F:phosphatase activity"/>
    <property type="evidence" value="ECO:0007669"/>
    <property type="project" value="TreeGrafter"/>
</dbReference>
<evidence type="ECO:0000256" key="1">
    <source>
        <dbReference type="ARBA" id="ARBA00001946"/>
    </source>
</evidence>
<dbReference type="Gene3D" id="1.10.150.520">
    <property type="match status" value="1"/>
</dbReference>
<sequence>MIKAVIFDLDNTLLDFMKMKEYAVKAAIAGMIEAGLDIDNEESYKTIVSIYEKEGWENQQVFNYFLDRTVGEVNNKYLAAAIVAYRRAREANLLLYPNVNHTLVELMKIGIKLAVVSDAPSREAWMRIYYLNLHHHFDIVLTFDDTNARKPSPIPFQMALKELITEPSETLMVGDWPERDVAGANNLGIRTIFARYGDSFGTINSGADWDINDVYEIVGIVNELNSA</sequence>
<dbReference type="InterPro" id="IPR036412">
    <property type="entry name" value="HAD-like_sf"/>
</dbReference>
<dbReference type="InterPro" id="IPR006439">
    <property type="entry name" value="HAD-SF_hydro_IA"/>
</dbReference>
<evidence type="ECO:0000256" key="2">
    <source>
        <dbReference type="ARBA" id="ARBA00022723"/>
    </source>
</evidence>
<dbReference type="InterPro" id="IPR023214">
    <property type="entry name" value="HAD_sf"/>
</dbReference>
<dbReference type="PANTHER" id="PTHR46470">
    <property type="entry name" value="N-ACYLNEURAMINATE-9-PHOSPHATASE"/>
    <property type="match status" value="1"/>
</dbReference>
<dbReference type="GO" id="GO:0046872">
    <property type="term" value="F:metal ion binding"/>
    <property type="evidence" value="ECO:0007669"/>
    <property type="project" value="UniProtKB-KW"/>
</dbReference>
<dbReference type="Gene3D" id="3.40.50.1000">
    <property type="entry name" value="HAD superfamily/HAD-like"/>
    <property type="match status" value="1"/>
</dbReference>
<dbReference type="Pfam" id="PF13419">
    <property type="entry name" value="HAD_2"/>
    <property type="match status" value="1"/>
</dbReference>
<evidence type="ECO:0000313" key="5">
    <source>
        <dbReference type="EMBL" id="SVA65564.1"/>
    </source>
</evidence>
<dbReference type="NCBIfam" id="TIGR01549">
    <property type="entry name" value="HAD-SF-IA-v1"/>
    <property type="match status" value="1"/>
</dbReference>
<protein>
    <submittedName>
        <fullName evidence="5">Uncharacterized protein</fullName>
    </submittedName>
</protein>
<dbReference type="EMBL" id="UINC01015596">
    <property type="protein sequence ID" value="SVA65564.1"/>
    <property type="molecule type" value="Genomic_DNA"/>
</dbReference>
<name>A0A381XLB3_9ZZZZ</name>
<dbReference type="SFLD" id="SFLDS00003">
    <property type="entry name" value="Haloacid_Dehalogenase"/>
    <property type="match status" value="1"/>
</dbReference>
<dbReference type="NCBIfam" id="TIGR01662">
    <property type="entry name" value="HAD-SF-IIIA"/>
    <property type="match status" value="1"/>
</dbReference>
<dbReference type="InterPro" id="IPR006549">
    <property type="entry name" value="HAD-SF_hydro_IIIA"/>
</dbReference>
<dbReference type="InterPro" id="IPR041492">
    <property type="entry name" value="HAD_2"/>
</dbReference>
<dbReference type="InterPro" id="IPR051400">
    <property type="entry name" value="HAD-like_hydrolase"/>
</dbReference>
<dbReference type="SFLD" id="SFLDG01135">
    <property type="entry name" value="C1.5.6:_HAD__Beta-PGM__Phospha"/>
    <property type="match status" value="1"/>
</dbReference>
<evidence type="ECO:0000256" key="4">
    <source>
        <dbReference type="ARBA" id="ARBA00022842"/>
    </source>
</evidence>
<keyword evidence="4" id="KW-0460">Magnesium</keyword>
<gene>
    <name evidence="5" type="ORF">METZ01_LOCUS118418</name>
</gene>
<dbReference type="PANTHER" id="PTHR46470:SF2">
    <property type="entry name" value="GLYCERALDEHYDE 3-PHOSPHATE PHOSPHATASE"/>
    <property type="match status" value="1"/>
</dbReference>